<proteinExistence type="predicted"/>
<organism evidence="1">
    <name type="scientific">marine sediment metagenome</name>
    <dbReference type="NCBI Taxonomy" id="412755"/>
    <lineage>
        <taxon>unclassified sequences</taxon>
        <taxon>metagenomes</taxon>
        <taxon>ecological metagenomes</taxon>
    </lineage>
</organism>
<feature type="non-terminal residue" evidence="1">
    <location>
        <position position="171"/>
    </location>
</feature>
<evidence type="ECO:0000313" key="1">
    <source>
        <dbReference type="EMBL" id="GAG49744.1"/>
    </source>
</evidence>
<gene>
    <name evidence="1" type="ORF">S01H1_79006</name>
</gene>
<accession>X0Y1M4</accession>
<name>X0Y1M4_9ZZZZ</name>
<dbReference type="EMBL" id="BARS01053221">
    <property type="protein sequence ID" value="GAG49744.1"/>
    <property type="molecule type" value="Genomic_DNA"/>
</dbReference>
<comment type="caution">
    <text evidence="1">The sequence shown here is derived from an EMBL/GenBank/DDBJ whole genome shotgun (WGS) entry which is preliminary data.</text>
</comment>
<protein>
    <recommendedName>
        <fullName evidence="2">DUF2283 domain-containing protein</fullName>
    </recommendedName>
</protein>
<evidence type="ECO:0008006" key="2">
    <source>
        <dbReference type="Google" id="ProtNLM"/>
    </source>
</evidence>
<dbReference type="Pfam" id="PF10049">
    <property type="entry name" value="DUF2283"/>
    <property type="match status" value="1"/>
</dbReference>
<dbReference type="AlphaFoldDB" id="X0Y1M4"/>
<dbReference type="InterPro" id="IPR019270">
    <property type="entry name" value="DUF2283"/>
</dbReference>
<reference evidence="1" key="1">
    <citation type="journal article" date="2014" name="Front. Microbiol.">
        <title>High frequency of phylogenetically diverse reductive dehalogenase-homologous genes in deep subseafloor sedimentary metagenomes.</title>
        <authorList>
            <person name="Kawai M."/>
            <person name="Futagami T."/>
            <person name="Toyoda A."/>
            <person name="Takaki Y."/>
            <person name="Nishi S."/>
            <person name="Hori S."/>
            <person name="Arai W."/>
            <person name="Tsubouchi T."/>
            <person name="Morono Y."/>
            <person name="Uchiyama I."/>
            <person name="Ito T."/>
            <person name="Fujiyama A."/>
            <person name="Inagaki F."/>
            <person name="Takami H."/>
        </authorList>
    </citation>
    <scope>NUCLEOTIDE SEQUENCE</scope>
    <source>
        <strain evidence="1">Expedition CK06-06</strain>
    </source>
</reference>
<sequence>MNMSTYTPTAKYDAQADAAIVRFAEGRPSAQRFEELDETRFIHRDEAGRLLEVELLDLSERVNLEGLPEPDAVRAALEEIVQGMENARATINPDPVWSHASIDAPGGSDGRFLHAAARRDGGPLYVWRSIWARGWLPPPEASREFSEDFSVIGPKGSAVVDQIAADFDVAT</sequence>